<dbReference type="SMART" id="SM00325">
    <property type="entry name" value="RhoGEF"/>
    <property type="match status" value="1"/>
</dbReference>
<dbReference type="Gene3D" id="1.20.900.10">
    <property type="entry name" value="Dbl homology (DH) domain"/>
    <property type="match status" value="1"/>
</dbReference>
<dbReference type="PANTHER" id="PTHR12673:SF98">
    <property type="entry name" value="FYVE, RHOGEF AND PH DOMAIN-CONTAINING PROTEIN 4"/>
    <property type="match status" value="1"/>
</dbReference>
<dbReference type="SUPFAM" id="SSF50729">
    <property type="entry name" value="PH domain-like"/>
    <property type="match status" value="1"/>
</dbReference>
<proteinExistence type="predicted"/>
<keyword evidence="3" id="KW-1185">Reference proteome</keyword>
<evidence type="ECO:0000313" key="2">
    <source>
        <dbReference type="EMBL" id="MEQ2213038.1"/>
    </source>
</evidence>
<dbReference type="PANTHER" id="PTHR12673">
    <property type="entry name" value="FACIOGENITAL DYSPLASIA PROTEIN"/>
    <property type="match status" value="1"/>
</dbReference>
<dbReference type="InterPro" id="IPR035899">
    <property type="entry name" value="DBL_dom_sf"/>
</dbReference>
<dbReference type="InterPro" id="IPR000219">
    <property type="entry name" value="DH_dom"/>
</dbReference>
<dbReference type="PROSITE" id="PS50010">
    <property type="entry name" value="DH_2"/>
    <property type="match status" value="1"/>
</dbReference>
<evidence type="ECO:0000259" key="1">
    <source>
        <dbReference type="PROSITE" id="PS50010"/>
    </source>
</evidence>
<dbReference type="InterPro" id="IPR011993">
    <property type="entry name" value="PH-like_dom_sf"/>
</dbReference>
<sequence>VFCAKMMEEANKGTFPVDVVKNIFSNITSIHAFHSQFLLPALEKRMGEWASTQRIGDILQKLTPFLKMYAEYVKNFDKAMELLKQWTDRSPQFKAVIQEIQENLKKLMEIYEMLGEEEDIVNPSNEFIKEGHILKLAARNTSAMERYLFLKQELHNLRGNKARNLNHSTDSPIFYGSLAAEVCAFSYQFNNMLLYCVPKFSLGGTKYTVRTRIGIDGMKVLETSNEDYPHTFQVSGKERTLELQAR</sequence>
<gene>
    <name evidence="2" type="ORF">XENOCAPTIV_008781</name>
</gene>
<dbReference type="Gene3D" id="2.30.29.30">
    <property type="entry name" value="Pleckstrin-homology domain (PH domain)/Phosphotyrosine-binding domain (PTB)"/>
    <property type="match status" value="2"/>
</dbReference>
<organism evidence="2 3">
    <name type="scientific">Xenoophorus captivus</name>
    <dbReference type="NCBI Taxonomy" id="1517983"/>
    <lineage>
        <taxon>Eukaryota</taxon>
        <taxon>Metazoa</taxon>
        <taxon>Chordata</taxon>
        <taxon>Craniata</taxon>
        <taxon>Vertebrata</taxon>
        <taxon>Euteleostomi</taxon>
        <taxon>Actinopterygii</taxon>
        <taxon>Neopterygii</taxon>
        <taxon>Teleostei</taxon>
        <taxon>Neoteleostei</taxon>
        <taxon>Acanthomorphata</taxon>
        <taxon>Ovalentaria</taxon>
        <taxon>Atherinomorphae</taxon>
        <taxon>Cyprinodontiformes</taxon>
        <taxon>Goodeidae</taxon>
        <taxon>Xenoophorus</taxon>
    </lineage>
</organism>
<dbReference type="Proteomes" id="UP001434883">
    <property type="component" value="Unassembled WGS sequence"/>
</dbReference>
<reference evidence="2 3" key="1">
    <citation type="submission" date="2021-06" db="EMBL/GenBank/DDBJ databases">
        <authorList>
            <person name="Palmer J.M."/>
        </authorList>
    </citation>
    <scope>NUCLEOTIDE SEQUENCE [LARGE SCALE GENOMIC DNA]</scope>
    <source>
        <strain evidence="2 3">XC_2019</strain>
        <tissue evidence="2">Muscle</tissue>
    </source>
</reference>
<feature type="domain" description="DH" evidence="1">
    <location>
        <begin position="1"/>
        <end position="158"/>
    </location>
</feature>
<protein>
    <recommendedName>
        <fullName evidence="1">DH domain-containing protein</fullName>
    </recommendedName>
</protein>
<comment type="caution">
    <text evidence="2">The sequence shown here is derived from an EMBL/GenBank/DDBJ whole genome shotgun (WGS) entry which is preliminary data.</text>
</comment>
<dbReference type="SUPFAM" id="SSF48065">
    <property type="entry name" value="DBL homology domain (DH-domain)"/>
    <property type="match status" value="1"/>
</dbReference>
<dbReference type="Pfam" id="PF00621">
    <property type="entry name" value="RhoGEF"/>
    <property type="match status" value="1"/>
</dbReference>
<dbReference type="EMBL" id="JAHRIN010060854">
    <property type="protein sequence ID" value="MEQ2213038.1"/>
    <property type="molecule type" value="Genomic_DNA"/>
</dbReference>
<name>A0ABV0RZW5_9TELE</name>
<dbReference type="InterPro" id="IPR051092">
    <property type="entry name" value="FYVE_RhoGEF_PH"/>
</dbReference>
<accession>A0ABV0RZW5</accession>
<evidence type="ECO:0000313" key="3">
    <source>
        <dbReference type="Proteomes" id="UP001434883"/>
    </source>
</evidence>
<feature type="non-terminal residue" evidence="2">
    <location>
        <position position="1"/>
    </location>
</feature>